<evidence type="ECO:0000256" key="2">
    <source>
        <dbReference type="ARBA" id="ARBA00023012"/>
    </source>
</evidence>
<organism evidence="9 10">
    <name type="scientific">Streptomyces gamaensis</name>
    <dbReference type="NCBI Taxonomy" id="1763542"/>
    <lineage>
        <taxon>Bacteria</taxon>
        <taxon>Bacillati</taxon>
        <taxon>Actinomycetota</taxon>
        <taxon>Actinomycetes</taxon>
        <taxon>Kitasatosporales</taxon>
        <taxon>Streptomycetaceae</taxon>
        <taxon>Streptomyces</taxon>
    </lineage>
</organism>
<dbReference type="SMART" id="SM01043">
    <property type="entry name" value="BTAD"/>
    <property type="match status" value="1"/>
</dbReference>
<keyword evidence="2" id="KW-0902">Two-component regulatory system</keyword>
<feature type="domain" description="OmpR/PhoB-type" evidence="8">
    <location>
        <begin position="1"/>
        <end position="99"/>
    </location>
</feature>
<dbReference type="SUPFAM" id="SSF46894">
    <property type="entry name" value="C-terminal effector domain of the bipartite response regulators"/>
    <property type="match status" value="1"/>
</dbReference>
<evidence type="ECO:0000256" key="3">
    <source>
        <dbReference type="ARBA" id="ARBA00023015"/>
    </source>
</evidence>
<dbReference type="InterPro" id="IPR005158">
    <property type="entry name" value="BTAD"/>
</dbReference>
<gene>
    <name evidence="9" type="ORF">ACFP1Z_32350</name>
</gene>
<dbReference type="Proteomes" id="UP001596083">
    <property type="component" value="Unassembled WGS sequence"/>
</dbReference>
<keyword evidence="10" id="KW-1185">Reference proteome</keyword>
<dbReference type="Gene3D" id="1.25.40.10">
    <property type="entry name" value="Tetratricopeptide repeat domain"/>
    <property type="match status" value="1"/>
</dbReference>
<dbReference type="InterPro" id="IPR011990">
    <property type="entry name" value="TPR-like_helical_dom_sf"/>
</dbReference>
<dbReference type="InterPro" id="IPR051677">
    <property type="entry name" value="AfsR-DnrI-RedD_regulator"/>
</dbReference>
<evidence type="ECO:0000313" key="10">
    <source>
        <dbReference type="Proteomes" id="UP001596083"/>
    </source>
</evidence>
<keyword evidence="5" id="KW-0804">Transcription</keyword>
<dbReference type="Pfam" id="PF00486">
    <property type="entry name" value="Trans_reg_C"/>
    <property type="match status" value="1"/>
</dbReference>
<name>A0ABW0Z7S7_9ACTN</name>
<dbReference type="CDD" id="cd15831">
    <property type="entry name" value="BTAD"/>
    <property type="match status" value="1"/>
</dbReference>
<sequence length="281" mass="31319">MIDEECFCVLGPLRVSARDQPVSIPAGKQRVLLAALLVDANEVVPVDELVDRIWGDALPACPRCALHTLVTRLRRTLDANGAGLARCIRTASGGYAIEVAPHRLDLGRFTQLTRLARSACDRGDPAGEADLLTEALALWRGQPLADIESESLHREVAPLLRESWLTASERYHDVCLTLGRHDEIVGELRTLTHKYPFHEHRWAQLMLALYRCGRRGEALQAYAAMRRSFHEELGVEPGEEARLLHTAMLRSDRELTTTRSWPVPSGGGPVRLQAPYERRAS</sequence>
<dbReference type="Pfam" id="PF03704">
    <property type="entry name" value="BTAD"/>
    <property type="match status" value="1"/>
</dbReference>
<evidence type="ECO:0000256" key="1">
    <source>
        <dbReference type="ARBA" id="ARBA00005820"/>
    </source>
</evidence>
<dbReference type="PROSITE" id="PS51755">
    <property type="entry name" value="OMPR_PHOB"/>
    <property type="match status" value="1"/>
</dbReference>
<feature type="DNA-binding region" description="OmpR/PhoB-type" evidence="6">
    <location>
        <begin position="1"/>
        <end position="99"/>
    </location>
</feature>
<dbReference type="PANTHER" id="PTHR35807">
    <property type="entry name" value="TRANSCRIPTIONAL REGULATOR REDD-RELATED"/>
    <property type="match status" value="1"/>
</dbReference>
<proteinExistence type="inferred from homology"/>
<evidence type="ECO:0000256" key="4">
    <source>
        <dbReference type="ARBA" id="ARBA00023125"/>
    </source>
</evidence>
<dbReference type="PANTHER" id="PTHR35807:SF1">
    <property type="entry name" value="TRANSCRIPTIONAL REGULATOR REDD"/>
    <property type="match status" value="1"/>
</dbReference>
<feature type="region of interest" description="Disordered" evidence="7">
    <location>
        <begin position="256"/>
        <end position="281"/>
    </location>
</feature>
<comment type="similarity">
    <text evidence="1">Belongs to the AfsR/DnrI/RedD regulatory family.</text>
</comment>
<dbReference type="SUPFAM" id="SSF48452">
    <property type="entry name" value="TPR-like"/>
    <property type="match status" value="1"/>
</dbReference>
<comment type="caution">
    <text evidence="9">The sequence shown here is derived from an EMBL/GenBank/DDBJ whole genome shotgun (WGS) entry which is preliminary data.</text>
</comment>
<dbReference type="InterPro" id="IPR001867">
    <property type="entry name" value="OmpR/PhoB-type_DNA-bd"/>
</dbReference>
<dbReference type="Gene3D" id="1.10.10.10">
    <property type="entry name" value="Winged helix-like DNA-binding domain superfamily/Winged helix DNA-binding domain"/>
    <property type="match status" value="1"/>
</dbReference>
<dbReference type="InterPro" id="IPR036388">
    <property type="entry name" value="WH-like_DNA-bd_sf"/>
</dbReference>
<evidence type="ECO:0000256" key="5">
    <source>
        <dbReference type="ARBA" id="ARBA00023163"/>
    </source>
</evidence>
<accession>A0ABW0Z7S7</accession>
<protein>
    <submittedName>
        <fullName evidence="9">BTAD domain-containing putative transcriptional regulator</fullName>
    </submittedName>
</protein>
<evidence type="ECO:0000313" key="9">
    <source>
        <dbReference type="EMBL" id="MFC5724850.1"/>
    </source>
</evidence>
<keyword evidence="3" id="KW-0805">Transcription regulation</keyword>
<evidence type="ECO:0000256" key="7">
    <source>
        <dbReference type="SAM" id="MobiDB-lite"/>
    </source>
</evidence>
<evidence type="ECO:0000259" key="8">
    <source>
        <dbReference type="PROSITE" id="PS51755"/>
    </source>
</evidence>
<reference evidence="10" key="1">
    <citation type="journal article" date="2019" name="Int. J. Syst. Evol. Microbiol.">
        <title>The Global Catalogue of Microorganisms (GCM) 10K type strain sequencing project: providing services to taxonomists for standard genome sequencing and annotation.</title>
        <authorList>
            <consortium name="The Broad Institute Genomics Platform"/>
            <consortium name="The Broad Institute Genome Sequencing Center for Infectious Disease"/>
            <person name="Wu L."/>
            <person name="Ma J."/>
        </authorList>
    </citation>
    <scope>NUCLEOTIDE SEQUENCE [LARGE SCALE GENOMIC DNA]</scope>
    <source>
        <strain evidence="10">CGMCC 4.7304</strain>
    </source>
</reference>
<dbReference type="InterPro" id="IPR016032">
    <property type="entry name" value="Sig_transdc_resp-reg_C-effctor"/>
</dbReference>
<dbReference type="SMART" id="SM00862">
    <property type="entry name" value="Trans_reg_C"/>
    <property type="match status" value="1"/>
</dbReference>
<keyword evidence="4 6" id="KW-0238">DNA-binding</keyword>
<dbReference type="RefSeq" id="WP_390321403.1">
    <property type="nucleotide sequence ID" value="NZ_JBHSPB010000036.1"/>
</dbReference>
<dbReference type="EMBL" id="JBHSPB010000036">
    <property type="protein sequence ID" value="MFC5724850.1"/>
    <property type="molecule type" value="Genomic_DNA"/>
</dbReference>
<evidence type="ECO:0000256" key="6">
    <source>
        <dbReference type="PROSITE-ProRule" id="PRU01091"/>
    </source>
</evidence>